<evidence type="ECO:0000256" key="1">
    <source>
        <dbReference type="SAM" id="SignalP"/>
    </source>
</evidence>
<dbReference type="OrthoDB" id="10069449at2759"/>
<organism evidence="3 4">
    <name type="scientific">Rotaria socialis</name>
    <dbReference type="NCBI Taxonomy" id="392032"/>
    <lineage>
        <taxon>Eukaryota</taxon>
        <taxon>Metazoa</taxon>
        <taxon>Spiralia</taxon>
        <taxon>Gnathifera</taxon>
        <taxon>Rotifera</taxon>
        <taxon>Eurotatoria</taxon>
        <taxon>Bdelloidea</taxon>
        <taxon>Philodinida</taxon>
        <taxon>Philodinidae</taxon>
        <taxon>Rotaria</taxon>
    </lineage>
</organism>
<sequence length="182" mass="20091">MLLKVVSFVLLLNGAVAQEPLRNFAPFGTTVGDETMSRPIDSLTSSVHINIRFSFFNKSYDEIKLYSHGLILFGNVTYNLPHQPPGPFPLRDFAIITTNGLYLFTIFTYNQLPWSAGAWGGFPQVGFNAGDQVKFFTLVKSFTSDVIDIVSESNIGVAGQFIFHTTDPVNDVQCNTTQGLQA</sequence>
<evidence type="ECO:0000259" key="2">
    <source>
        <dbReference type="Pfam" id="PF06119"/>
    </source>
</evidence>
<reference evidence="3" key="1">
    <citation type="submission" date="2021-02" db="EMBL/GenBank/DDBJ databases">
        <authorList>
            <person name="Nowell W R."/>
        </authorList>
    </citation>
    <scope>NUCLEOTIDE SEQUENCE</scope>
</reference>
<feature type="signal peptide" evidence="1">
    <location>
        <begin position="1"/>
        <end position="17"/>
    </location>
</feature>
<evidence type="ECO:0000313" key="3">
    <source>
        <dbReference type="EMBL" id="CAF3389006.1"/>
    </source>
</evidence>
<dbReference type="InterPro" id="IPR003886">
    <property type="entry name" value="NIDO_dom"/>
</dbReference>
<evidence type="ECO:0000313" key="4">
    <source>
        <dbReference type="Proteomes" id="UP000663825"/>
    </source>
</evidence>
<protein>
    <recommendedName>
        <fullName evidence="2">NIDO domain-containing protein</fullName>
    </recommendedName>
</protein>
<dbReference type="Pfam" id="PF06119">
    <property type="entry name" value="NIDO"/>
    <property type="match status" value="1"/>
</dbReference>
<name>A0A817Z1Q4_9BILA</name>
<feature type="domain" description="NIDO" evidence="2">
    <location>
        <begin position="94"/>
        <end position="165"/>
    </location>
</feature>
<dbReference type="EMBL" id="CAJNXB010004699">
    <property type="protein sequence ID" value="CAF3389006.1"/>
    <property type="molecule type" value="Genomic_DNA"/>
</dbReference>
<dbReference type="GO" id="GO:0007160">
    <property type="term" value="P:cell-matrix adhesion"/>
    <property type="evidence" value="ECO:0007669"/>
    <property type="project" value="InterPro"/>
</dbReference>
<accession>A0A817Z1Q4</accession>
<dbReference type="AlphaFoldDB" id="A0A817Z1Q4"/>
<feature type="chain" id="PRO_5032267963" description="NIDO domain-containing protein" evidence="1">
    <location>
        <begin position="18"/>
        <end position="182"/>
    </location>
</feature>
<dbReference type="Proteomes" id="UP000663825">
    <property type="component" value="Unassembled WGS sequence"/>
</dbReference>
<gene>
    <name evidence="3" type="ORF">TIS948_LOCUS26661</name>
</gene>
<proteinExistence type="predicted"/>
<comment type="caution">
    <text evidence="3">The sequence shown here is derived from an EMBL/GenBank/DDBJ whole genome shotgun (WGS) entry which is preliminary data.</text>
</comment>
<keyword evidence="1" id="KW-0732">Signal</keyword>